<accession>A0A7S1D1U4</accession>
<dbReference type="EMBL" id="HBFW01006184">
    <property type="protein sequence ID" value="CAD8932978.1"/>
    <property type="molecule type" value="Transcribed_RNA"/>
</dbReference>
<evidence type="ECO:0000256" key="1">
    <source>
        <dbReference type="SAM" id="Phobius"/>
    </source>
</evidence>
<organism evidence="2">
    <name type="scientific">Cyclophora tenuis</name>
    <name type="common">Marine diatom</name>
    <dbReference type="NCBI Taxonomy" id="216820"/>
    <lineage>
        <taxon>Eukaryota</taxon>
        <taxon>Sar</taxon>
        <taxon>Stramenopiles</taxon>
        <taxon>Ochrophyta</taxon>
        <taxon>Bacillariophyta</taxon>
        <taxon>Fragilariophyceae</taxon>
        <taxon>Fragilariophycidae</taxon>
        <taxon>Cyclophorales</taxon>
        <taxon>Cyclophoraceae</taxon>
        <taxon>Cyclophora</taxon>
    </lineage>
</organism>
<protein>
    <submittedName>
        <fullName evidence="2">Uncharacterized protein</fullName>
    </submittedName>
</protein>
<evidence type="ECO:0000313" key="2">
    <source>
        <dbReference type="EMBL" id="CAD8932978.1"/>
    </source>
</evidence>
<keyword evidence="1" id="KW-1133">Transmembrane helix</keyword>
<dbReference type="AlphaFoldDB" id="A0A7S1D1U4"/>
<proteinExistence type="predicted"/>
<keyword evidence="1" id="KW-0472">Membrane</keyword>
<sequence>MASNNSDNNGDKSFASATAEVKAQLKSIAKKGVEVTNWTLGGVESNVYRPVVQTTRSIQHESQVAFHKAVVAYNHRHEYGPYIVGGTALLVGTVVGIRRGGNNRLLPTLLGGLLGGGAAYLGVYEIDMHRIPDMVFRK</sequence>
<gene>
    <name evidence="2" type="ORF">CTEN0397_LOCUS4006</name>
</gene>
<feature type="transmembrane region" description="Helical" evidence="1">
    <location>
        <begin position="79"/>
        <end position="98"/>
    </location>
</feature>
<feature type="transmembrane region" description="Helical" evidence="1">
    <location>
        <begin position="105"/>
        <end position="124"/>
    </location>
</feature>
<name>A0A7S1D1U4_CYCTE</name>
<reference evidence="2" key="1">
    <citation type="submission" date="2021-01" db="EMBL/GenBank/DDBJ databases">
        <authorList>
            <person name="Corre E."/>
            <person name="Pelletier E."/>
            <person name="Niang G."/>
            <person name="Scheremetjew M."/>
            <person name="Finn R."/>
            <person name="Kale V."/>
            <person name="Holt S."/>
            <person name="Cochrane G."/>
            <person name="Meng A."/>
            <person name="Brown T."/>
            <person name="Cohen L."/>
        </authorList>
    </citation>
    <scope>NUCLEOTIDE SEQUENCE</scope>
    <source>
        <strain evidence="2">ECT3854</strain>
    </source>
</reference>
<keyword evidence="1" id="KW-0812">Transmembrane</keyword>